<dbReference type="STRING" id="1838285.SCAL_001233"/>
<dbReference type="EC" id="2.7.2.8" evidence="8"/>
<dbReference type="HAMAP" id="MF_00082">
    <property type="entry name" value="ArgB"/>
    <property type="match status" value="1"/>
</dbReference>
<keyword evidence="7 8" id="KW-0067">ATP-binding</keyword>
<comment type="subcellular location">
    <subcellularLocation>
        <location evidence="8">Cytoplasm</location>
    </subcellularLocation>
</comment>
<gene>
    <name evidence="8" type="primary">argB</name>
    <name evidence="10" type="ORF">SCAL_001233</name>
</gene>
<dbReference type="Gene3D" id="3.40.1160.10">
    <property type="entry name" value="Acetylglutamate kinase-like"/>
    <property type="match status" value="1"/>
</dbReference>
<dbReference type="PIRSF" id="PIRSF000728">
    <property type="entry name" value="NAGK"/>
    <property type="match status" value="1"/>
</dbReference>
<reference evidence="10" key="1">
    <citation type="submission" date="2016-05" db="EMBL/GenBank/DDBJ databases">
        <title>Microbial consortia oxidize butane by reversing methanogenesis.</title>
        <authorList>
            <person name="Laso-Perez R."/>
            <person name="Richter M."/>
            <person name="Wegener G."/>
            <person name="Musat F."/>
        </authorList>
    </citation>
    <scope>NUCLEOTIDE SEQUENCE [LARGE SCALE GENOMIC DNA]</scope>
    <source>
        <strain evidence="10">BOX2</strain>
    </source>
</reference>
<keyword evidence="8" id="KW-0963">Cytoplasm</keyword>
<evidence type="ECO:0000256" key="1">
    <source>
        <dbReference type="ARBA" id="ARBA00004828"/>
    </source>
</evidence>
<evidence type="ECO:0000256" key="7">
    <source>
        <dbReference type="ARBA" id="ARBA00022840"/>
    </source>
</evidence>
<comment type="catalytic activity">
    <reaction evidence="8">
        <text>N-acetyl-L-glutamate + ATP = N-acetyl-L-glutamyl 5-phosphate + ADP</text>
        <dbReference type="Rhea" id="RHEA:14629"/>
        <dbReference type="ChEBI" id="CHEBI:30616"/>
        <dbReference type="ChEBI" id="CHEBI:44337"/>
        <dbReference type="ChEBI" id="CHEBI:57936"/>
        <dbReference type="ChEBI" id="CHEBI:456216"/>
        <dbReference type="EC" id="2.7.2.8"/>
    </reaction>
</comment>
<feature type="domain" description="Aspartate/glutamate/uridylate kinase" evidence="9">
    <location>
        <begin position="23"/>
        <end position="257"/>
    </location>
</feature>
<keyword evidence="11" id="KW-1185">Reference proteome</keyword>
<dbReference type="InterPro" id="IPR004662">
    <property type="entry name" value="AcgluKinase_fam"/>
</dbReference>
<dbReference type="PANTHER" id="PTHR23342">
    <property type="entry name" value="N-ACETYLGLUTAMATE SYNTHASE"/>
    <property type="match status" value="1"/>
</dbReference>
<dbReference type="InterPro" id="IPR041727">
    <property type="entry name" value="NAGK-C"/>
</dbReference>
<dbReference type="EMBL" id="LYOS01000003">
    <property type="protein sequence ID" value="OFV67858.1"/>
    <property type="molecule type" value="Genomic_DNA"/>
</dbReference>
<dbReference type="InterPro" id="IPR036393">
    <property type="entry name" value="AceGlu_kinase-like_sf"/>
</dbReference>
<dbReference type="GO" id="GO:0003991">
    <property type="term" value="F:acetylglutamate kinase activity"/>
    <property type="evidence" value="ECO:0007669"/>
    <property type="project" value="UniProtKB-UniRule"/>
</dbReference>
<feature type="site" description="Transition state stabilizer" evidence="8">
    <location>
        <position position="27"/>
    </location>
</feature>
<evidence type="ECO:0000256" key="3">
    <source>
        <dbReference type="ARBA" id="ARBA00022605"/>
    </source>
</evidence>
<dbReference type="CDD" id="cd04250">
    <property type="entry name" value="AAK_NAGK-C"/>
    <property type="match status" value="1"/>
</dbReference>
<dbReference type="NCBIfam" id="TIGR00761">
    <property type="entry name" value="argB"/>
    <property type="match status" value="1"/>
</dbReference>
<dbReference type="GO" id="GO:0005524">
    <property type="term" value="F:ATP binding"/>
    <property type="evidence" value="ECO:0007669"/>
    <property type="project" value="UniProtKB-UniRule"/>
</dbReference>
<proteinExistence type="inferred from homology"/>
<dbReference type="PRINTS" id="PR00474">
    <property type="entry name" value="GLU5KINASE"/>
</dbReference>
<comment type="similarity">
    <text evidence="8">Belongs to the acetylglutamate kinase family. ArgB subfamily.</text>
</comment>
<sequence>MTLKREDILIEALPYIQKFHKSVMVLKVGGEVLVDDILMDSLVQDIVLLRYVGIKPVLVHGGGREITEKMERLGKKPAFVKGLRVTDDETLEITRMVLVGNVNHRLVSLIGKHGAKGVGLSGKDGRLIEARKQSDELGWVGDVASINAEILEITSEKGYIPVVSPIGVDREGNSLNINADIAAGEIAAALSAERLLILTDVNGVLKDVNDPESLIPKLTPDDVFNLINTGVIEKGMIPKVNAALHAVAAGVKCHIINGKRPHSILLELFTDQGVGTMIEGVKK</sequence>
<evidence type="ECO:0000256" key="2">
    <source>
        <dbReference type="ARBA" id="ARBA00022571"/>
    </source>
</evidence>
<name>A0A1F2P9C9_9EURY</name>
<evidence type="ECO:0000313" key="10">
    <source>
        <dbReference type="EMBL" id="OFV67858.1"/>
    </source>
</evidence>
<evidence type="ECO:0000313" key="11">
    <source>
        <dbReference type="Proteomes" id="UP000186940"/>
    </source>
</evidence>
<evidence type="ECO:0000256" key="5">
    <source>
        <dbReference type="ARBA" id="ARBA00022741"/>
    </source>
</evidence>
<comment type="function">
    <text evidence="8">Catalyzes the ATP-dependent phosphorylation of N-acetyl-L-glutamate.</text>
</comment>
<dbReference type="InterPro" id="IPR001048">
    <property type="entry name" value="Asp/Glu/Uridylate_kinase"/>
</dbReference>
<organism evidence="10 11">
    <name type="scientific">Candidatus Syntropharchaeum caldarium</name>
    <dbReference type="NCBI Taxonomy" id="1838285"/>
    <lineage>
        <taxon>Archaea</taxon>
        <taxon>Methanobacteriati</taxon>
        <taxon>Methanobacteriota</taxon>
        <taxon>Stenosarchaea group</taxon>
        <taxon>Methanomicrobia</taxon>
        <taxon>Methanosarcinales</taxon>
        <taxon>ANME-2 cluster</taxon>
        <taxon>Candidatus Syntropharchaeum</taxon>
    </lineage>
</organism>
<keyword evidence="2 8" id="KW-0055">Arginine biosynthesis</keyword>
<evidence type="ECO:0000256" key="6">
    <source>
        <dbReference type="ARBA" id="ARBA00022777"/>
    </source>
</evidence>
<dbReference type="InterPro" id="IPR037528">
    <property type="entry name" value="ArgB"/>
</dbReference>
<dbReference type="PATRIC" id="fig|1838285.3.peg.1253"/>
<evidence type="ECO:0000259" key="9">
    <source>
        <dbReference type="Pfam" id="PF00696"/>
    </source>
</evidence>
<keyword evidence="5 8" id="KW-0547">Nucleotide-binding</keyword>
<keyword evidence="4 8" id="KW-0808">Transferase</keyword>
<dbReference type="UniPathway" id="UPA00068">
    <property type="reaction ID" value="UER00107"/>
</dbReference>
<dbReference type="InterPro" id="IPR001057">
    <property type="entry name" value="Glu/AcGlu_kinase"/>
</dbReference>
<dbReference type="PANTHER" id="PTHR23342:SF0">
    <property type="entry name" value="N-ACETYLGLUTAMATE SYNTHASE, MITOCHONDRIAL"/>
    <property type="match status" value="1"/>
</dbReference>
<protein>
    <recommendedName>
        <fullName evidence="8">Acetylglutamate kinase</fullName>
        <ecNumber evidence="8">2.7.2.8</ecNumber>
    </recommendedName>
    <alternativeName>
        <fullName evidence="8">N-acetyl-L-glutamate 5-phosphotransferase</fullName>
    </alternativeName>
    <alternativeName>
        <fullName evidence="8">NAG kinase</fullName>
        <shortName evidence="8">NAGK</shortName>
    </alternativeName>
</protein>
<dbReference type="Proteomes" id="UP000186940">
    <property type="component" value="Unassembled WGS sequence"/>
</dbReference>
<dbReference type="AlphaFoldDB" id="A0A1F2P9C9"/>
<feature type="site" description="Transition state stabilizer" evidence="8">
    <location>
        <position position="239"/>
    </location>
</feature>
<keyword evidence="3 8" id="KW-0028">Amino-acid biosynthesis</keyword>
<evidence type="ECO:0000256" key="8">
    <source>
        <dbReference type="HAMAP-Rule" id="MF_00082"/>
    </source>
</evidence>
<comment type="pathway">
    <text evidence="1 8">Amino-acid biosynthesis; L-arginine biosynthesis; N(2)-acetyl-L-ornithine from L-glutamate: step 2/4.</text>
</comment>
<dbReference type="Pfam" id="PF00696">
    <property type="entry name" value="AA_kinase"/>
    <property type="match status" value="1"/>
</dbReference>
<comment type="caution">
    <text evidence="10">The sequence shown here is derived from an EMBL/GenBank/DDBJ whole genome shotgun (WGS) entry which is preliminary data.</text>
</comment>
<dbReference type="FunFam" id="3.40.1160.10:FF:000004">
    <property type="entry name" value="Acetylglutamate kinase"/>
    <property type="match status" value="1"/>
</dbReference>
<dbReference type="GO" id="GO:0042450">
    <property type="term" value="P:L-arginine biosynthetic process via ornithine"/>
    <property type="evidence" value="ECO:0007669"/>
    <property type="project" value="UniProtKB-UniRule"/>
</dbReference>
<feature type="binding site" evidence="8">
    <location>
        <begin position="62"/>
        <end position="63"/>
    </location>
    <ligand>
        <name>substrate</name>
    </ligand>
</feature>
<accession>A0A1F2P9C9</accession>
<keyword evidence="6 8" id="KW-0418">Kinase</keyword>
<feature type="binding site" evidence="8">
    <location>
        <position position="176"/>
    </location>
    <ligand>
        <name>substrate</name>
    </ligand>
</feature>
<dbReference type="GO" id="GO:0005737">
    <property type="term" value="C:cytoplasm"/>
    <property type="evidence" value="ECO:0007669"/>
    <property type="project" value="UniProtKB-SubCell"/>
</dbReference>
<feature type="binding site" evidence="8">
    <location>
        <position position="84"/>
    </location>
    <ligand>
        <name>substrate</name>
    </ligand>
</feature>
<evidence type="ECO:0000256" key="4">
    <source>
        <dbReference type="ARBA" id="ARBA00022679"/>
    </source>
</evidence>
<dbReference type="SUPFAM" id="SSF53633">
    <property type="entry name" value="Carbamate kinase-like"/>
    <property type="match status" value="1"/>
</dbReference>